<proteinExistence type="predicted"/>
<dbReference type="AlphaFoldDB" id="A0A227IZK2"/>
<feature type="non-terminal residue" evidence="1">
    <location>
        <position position="89"/>
    </location>
</feature>
<feature type="non-terminal residue" evidence="1">
    <location>
        <position position="1"/>
    </location>
</feature>
<evidence type="ECO:0000313" key="2">
    <source>
        <dbReference type="Proteomes" id="UP000214596"/>
    </source>
</evidence>
<dbReference type="Gene3D" id="2.60.40.1080">
    <property type="match status" value="1"/>
</dbReference>
<evidence type="ECO:0000313" key="1">
    <source>
        <dbReference type="EMBL" id="OXE28279.1"/>
    </source>
</evidence>
<name>A0A227IZK2_VIBPH</name>
<accession>A0A227IZK2</accession>
<gene>
    <name evidence="1" type="ORF">CA163_34745</name>
</gene>
<protein>
    <submittedName>
        <fullName evidence="1">Uncharacterized protein</fullName>
    </submittedName>
</protein>
<comment type="caution">
    <text evidence="1">The sequence shown here is derived from an EMBL/GenBank/DDBJ whole genome shotgun (WGS) entry which is preliminary data.</text>
</comment>
<dbReference type="Proteomes" id="UP000214596">
    <property type="component" value="Unassembled WGS sequence"/>
</dbReference>
<sequence>NIYFDLPHKAIAKGLSFQAKAYGEYTDKQTRDISHLVEWDSTDCSVVMPGINGIFTAQDEGDADIYAELDGLTSTHGSITVTPAVLVSM</sequence>
<reference evidence="1 2" key="1">
    <citation type="journal article" date="2017" name="Appl. Environ. Microbiol.">
        <title>Parallel evolution of two clades of a major Atlantic endemic Vibrio parahaemolyticus pathogen lineage by independent acquisition of related pathogenicity islands.</title>
        <authorList>
            <person name="Xu F."/>
            <person name="Gonzalez-Escalona N."/>
            <person name="Drees K.P."/>
            <person name="Sebra R.P."/>
            <person name="Cooper V.S."/>
            <person name="Jones S.H."/>
            <person name="Whistler C.A."/>
        </authorList>
    </citation>
    <scope>NUCLEOTIDE SEQUENCE [LARGE SCALE GENOMIC DNA]</scope>
    <source>
        <strain evidence="1 2">MAVP-3</strain>
    </source>
</reference>
<organism evidence="1 2">
    <name type="scientific">Vibrio parahaemolyticus</name>
    <dbReference type="NCBI Taxonomy" id="670"/>
    <lineage>
        <taxon>Bacteria</taxon>
        <taxon>Pseudomonadati</taxon>
        <taxon>Pseudomonadota</taxon>
        <taxon>Gammaproteobacteria</taxon>
        <taxon>Vibrionales</taxon>
        <taxon>Vibrionaceae</taxon>
        <taxon>Vibrio</taxon>
    </lineage>
</organism>
<dbReference type="EMBL" id="NIXT01004529">
    <property type="protein sequence ID" value="OXE28279.1"/>
    <property type="molecule type" value="Genomic_DNA"/>
</dbReference>